<name>A0A2W5RD15_9SPHN</name>
<feature type="transmembrane region" description="Helical" evidence="1">
    <location>
        <begin position="18"/>
        <end position="37"/>
    </location>
</feature>
<feature type="transmembrane region" description="Helical" evidence="1">
    <location>
        <begin position="109"/>
        <end position="130"/>
    </location>
</feature>
<proteinExistence type="predicted"/>
<sequence length="155" mass="17014">MEQARDVRPRSIVRFERFYLGSFGLGLIGWATSWHSTAARLAADPKTAAFGWILPAALLLSAAITLALWYLVARRASLVAKWIVTVLTALAVLRFLFNLTVLLRGSVPVVALLLSAGMLVLGIAAAVQLFRPDARTWFGEDAEDLNDDEMDEDRA</sequence>
<feature type="transmembrane region" description="Helical" evidence="1">
    <location>
        <begin position="79"/>
        <end position="97"/>
    </location>
</feature>
<dbReference type="EMBL" id="QFQI01000003">
    <property type="protein sequence ID" value="PZQ61160.1"/>
    <property type="molecule type" value="Genomic_DNA"/>
</dbReference>
<dbReference type="AlphaFoldDB" id="A0A2W5RD15"/>
<reference evidence="2 3" key="1">
    <citation type="submission" date="2017-08" db="EMBL/GenBank/DDBJ databases">
        <title>Infants hospitalized years apart are colonized by the same room-sourced microbial strains.</title>
        <authorList>
            <person name="Brooks B."/>
            <person name="Olm M.R."/>
            <person name="Firek B.A."/>
            <person name="Baker R."/>
            <person name="Thomas B.C."/>
            <person name="Morowitz M.J."/>
            <person name="Banfield J.F."/>
        </authorList>
    </citation>
    <scope>NUCLEOTIDE SEQUENCE [LARGE SCALE GENOMIC DNA]</scope>
    <source>
        <strain evidence="2">S2_005_001_R1_22</strain>
    </source>
</reference>
<gene>
    <name evidence="2" type="ORF">DI544_06190</name>
</gene>
<dbReference type="Proteomes" id="UP000249229">
    <property type="component" value="Unassembled WGS sequence"/>
</dbReference>
<evidence type="ECO:0000256" key="1">
    <source>
        <dbReference type="SAM" id="Phobius"/>
    </source>
</evidence>
<keyword evidence="1" id="KW-0472">Membrane</keyword>
<protein>
    <submittedName>
        <fullName evidence="2">Uncharacterized protein</fullName>
    </submittedName>
</protein>
<comment type="caution">
    <text evidence="2">The sequence shown here is derived from an EMBL/GenBank/DDBJ whole genome shotgun (WGS) entry which is preliminary data.</text>
</comment>
<evidence type="ECO:0000313" key="2">
    <source>
        <dbReference type="EMBL" id="PZQ61160.1"/>
    </source>
</evidence>
<evidence type="ECO:0000313" key="3">
    <source>
        <dbReference type="Proteomes" id="UP000249229"/>
    </source>
</evidence>
<feature type="transmembrane region" description="Helical" evidence="1">
    <location>
        <begin position="49"/>
        <end position="72"/>
    </location>
</feature>
<organism evidence="2 3">
    <name type="scientific">Sphingomonas taxi</name>
    <dbReference type="NCBI Taxonomy" id="1549858"/>
    <lineage>
        <taxon>Bacteria</taxon>
        <taxon>Pseudomonadati</taxon>
        <taxon>Pseudomonadota</taxon>
        <taxon>Alphaproteobacteria</taxon>
        <taxon>Sphingomonadales</taxon>
        <taxon>Sphingomonadaceae</taxon>
        <taxon>Sphingomonas</taxon>
    </lineage>
</organism>
<keyword evidence="1" id="KW-1133">Transmembrane helix</keyword>
<keyword evidence="1" id="KW-0812">Transmembrane</keyword>
<accession>A0A2W5RD15</accession>